<dbReference type="KEGG" id="sre:PTSG_12800"/>
<dbReference type="RefSeq" id="XP_004990216.1">
    <property type="nucleotide sequence ID" value="XM_004990159.1"/>
</dbReference>
<sequence length="257" mass="29296">MMSIDYQLTGILLAMLLTVRYFVERNKDRYPAAINFFKVFWFLGCSINEYLILFKQPFKPPFFGGEYSVDGYQHDDVVNSIYASGLAFHLHNTITSFFVPETRAMYIHHVVTLSLILGSAYHGATCMGSFVLFVHNVPDVFIALAKASTKFDSKIFTYASGILALVSWPIFRLYFLGHIAIFTYYNFHTTPAALRVYVGLLCALLALHLYWYALLVKIFLSFKASGEALDTSEHVSQQHLQSTMKDKTSKKKKKKTT</sequence>
<dbReference type="GO" id="GO:0016020">
    <property type="term" value="C:membrane"/>
    <property type="evidence" value="ECO:0007669"/>
    <property type="project" value="UniProtKB-SubCell"/>
</dbReference>
<dbReference type="GeneID" id="16070770"/>
<accession>F2UKU1</accession>
<feature type="domain" description="TLC" evidence="7">
    <location>
        <begin position="1"/>
        <end position="224"/>
    </location>
</feature>
<gene>
    <name evidence="8" type="ORF">PTSG_12800</name>
</gene>
<proteinExistence type="predicted"/>
<evidence type="ECO:0000256" key="3">
    <source>
        <dbReference type="ARBA" id="ARBA00022989"/>
    </source>
</evidence>
<keyword evidence="3 6" id="KW-1133">Transmembrane helix</keyword>
<organism evidence="9">
    <name type="scientific">Salpingoeca rosetta (strain ATCC 50818 / BSB-021)</name>
    <dbReference type="NCBI Taxonomy" id="946362"/>
    <lineage>
        <taxon>Eukaryota</taxon>
        <taxon>Choanoflagellata</taxon>
        <taxon>Craspedida</taxon>
        <taxon>Salpingoecidae</taxon>
        <taxon>Salpingoeca</taxon>
    </lineage>
</organism>
<dbReference type="GO" id="GO:0005783">
    <property type="term" value="C:endoplasmic reticulum"/>
    <property type="evidence" value="ECO:0007669"/>
    <property type="project" value="TreeGrafter"/>
</dbReference>
<feature type="transmembrane region" description="Helical" evidence="6">
    <location>
        <begin position="6"/>
        <end position="23"/>
    </location>
</feature>
<comment type="subcellular location">
    <subcellularLocation>
        <location evidence="1">Membrane</location>
        <topology evidence="1">Multi-pass membrane protein</topology>
    </subcellularLocation>
</comment>
<dbReference type="SMART" id="SM00724">
    <property type="entry name" value="TLC"/>
    <property type="match status" value="1"/>
</dbReference>
<dbReference type="InterPro" id="IPR006634">
    <property type="entry name" value="TLC-dom"/>
</dbReference>
<evidence type="ECO:0000256" key="2">
    <source>
        <dbReference type="ARBA" id="ARBA00022692"/>
    </source>
</evidence>
<dbReference type="STRING" id="946362.F2UKU1"/>
<dbReference type="PROSITE" id="PS50922">
    <property type="entry name" value="TLC"/>
    <property type="match status" value="1"/>
</dbReference>
<protein>
    <recommendedName>
        <fullName evidence="7">TLC domain-containing protein</fullName>
    </recommendedName>
</protein>
<feature type="transmembrane region" description="Helical" evidence="6">
    <location>
        <begin position="155"/>
        <end position="176"/>
    </location>
</feature>
<keyword evidence="2 5" id="KW-0812">Transmembrane</keyword>
<dbReference type="EMBL" id="GL832979">
    <property type="protein sequence ID" value="EGD77740.1"/>
    <property type="molecule type" value="Genomic_DNA"/>
</dbReference>
<feature type="transmembrane region" description="Helical" evidence="6">
    <location>
        <begin position="196"/>
        <end position="215"/>
    </location>
</feature>
<dbReference type="InterPro" id="IPR016439">
    <property type="entry name" value="Lag1/Lac1-like"/>
</dbReference>
<evidence type="ECO:0000256" key="6">
    <source>
        <dbReference type="SAM" id="Phobius"/>
    </source>
</evidence>
<feature type="transmembrane region" description="Helical" evidence="6">
    <location>
        <begin position="106"/>
        <end position="134"/>
    </location>
</feature>
<evidence type="ECO:0000313" key="9">
    <source>
        <dbReference type="Proteomes" id="UP000007799"/>
    </source>
</evidence>
<evidence type="ECO:0000256" key="4">
    <source>
        <dbReference type="ARBA" id="ARBA00023136"/>
    </source>
</evidence>
<name>F2UKU1_SALR5</name>
<evidence type="ECO:0000313" key="8">
    <source>
        <dbReference type="EMBL" id="EGD77740.1"/>
    </source>
</evidence>
<evidence type="ECO:0000256" key="1">
    <source>
        <dbReference type="ARBA" id="ARBA00004141"/>
    </source>
</evidence>
<evidence type="ECO:0000259" key="7">
    <source>
        <dbReference type="PROSITE" id="PS50922"/>
    </source>
</evidence>
<dbReference type="GO" id="GO:0050291">
    <property type="term" value="F:sphingosine N-acyltransferase activity"/>
    <property type="evidence" value="ECO:0007669"/>
    <property type="project" value="InterPro"/>
</dbReference>
<dbReference type="PANTHER" id="PTHR12560:SF0">
    <property type="entry name" value="LD18904P"/>
    <property type="match status" value="1"/>
</dbReference>
<dbReference type="OrthoDB" id="537032at2759"/>
<keyword evidence="4 5" id="KW-0472">Membrane</keyword>
<dbReference type="GO" id="GO:0046513">
    <property type="term" value="P:ceramide biosynthetic process"/>
    <property type="evidence" value="ECO:0007669"/>
    <property type="project" value="InterPro"/>
</dbReference>
<dbReference type="PANTHER" id="PTHR12560">
    <property type="entry name" value="LONGEVITY ASSURANCE FACTOR 1 LAG1"/>
    <property type="match status" value="1"/>
</dbReference>
<evidence type="ECO:0000256" key="5">
    <source>
        <dbReference type="PROSITE-ProRule" id="PRU00205"/>
    </source>
</evidence>
<reference evidence="8" key="1">
    <citation type="submission" date="2009-08" db="EMBL/GenBank/DDBJ databases">
        <title>Annotation of Salpingoeca rosetta.</title>
        <authorList>
            <consortium name="The Broad Institute Genome Sequencing Platform"/>
            <person name="Russ C."/>
            <person name="Cuomo C."/>
            <person name="Burger G."/>
            <person name="Gray M.W."/>
            <person name="Holland P.W.H."/>
            <person name="King N."/>
            <person name="Lang F.B.F."/>
            <person name="Roger A.J."/>
            <person name="Ruiz-Trillo I."/>
            <person name="Young S.K."/>
            <person name="Zeng Q."/>
            <person name="Gargeya S."/>
            <person name="Alvarado L."/>
            <person name="Berlin A."/>
            <person name="Chapman S.B."/>
            <person name="Chen Z."/>
            <person name="Freedman E."/>
            <person name="Gellesch M."/>
            <person name="Goldberg J."/>
            <person name="Griggs A."/>
            <person name="Gujja S."/>
            <person name="Heilman E."/>
            <person name="Heiman D."/>
            <person name="Howarth C."/>
            <person name="Mehta T."/>
            <person name="Neiman D."/>
            <person name="Pearson M."/>
            <person name="Roberts A."/>
            <person name="Saif S."/>
            <person name="Shea T."/>
            <person name="Shenoy N."/>
            <person name="Sisk P."/>
            <person name="Stolte C."/>
            <person name="Sykes S."/>
            <person name="White J."/>
            <person name="Yandava C."/>
            <person name="Haas B."/>
            <person name="Nusbaum C."/>
            <person name="Birren B."/>
        </authorList>
    </citation>
    <scope>NUCLEOTIDE SEQUENCE [LARGE SCALE GENOMIC DNA]</scope>
    <source>
        <strain evidence="8">ATCC 50818</strain>
    </source>
</reference>
<dbReference type="AlphaFoldDB" id="F2UKU1"/>
<dbReference type="Pfam" id="PF03798">
    <property type="entry name" value="TRAM_LAG1_CLN8"/>
    <property type="match status" value="1"/>
</dbReference>
<feature type="transmembrane region" description="Helical" evidence="6">
    <location>
        <begin position="35"/>
        <end position="53"/>
    </location>
</feature>
<dbReference type="InParanoid" id="F2UKU1"/>
<keyword evidence="9" id="KW-1185">Reference proteome</keyword>
<dbReference type="Proteomes" id="UP000007799">
    <property type="component" value="Unassembled WGS sequence"/>
</dbReference>